<evidence type="ECO:0000256" key="1">
    <source>
        <dbReference type="ARBA" id="ARBA00022723"/>
    </source>
</evidence>
<feature type="domain" description="RING-CH-type" evidence="6">
    <location>
        <begin position="98"/>
        <end position="164"/>
    </location>
</feature>
<protein>
    <submittedName>
        <fullName evidence="8">Uncharacterized protein LOC104597049</fullName>
    </submittedName>
</protein>
<dbReference type="FunCoup" id="A0A1U7ZWT5">
    <property type="interactions" value="1605"/>
</dbReference>
<evidence type="ECO:0000256" key="2">
    <source>
        <dbReference type="ARBA" id="ARBA00022771"/>
    </source>
</evidence>
<keyword evidence="5" id="KW-0472">Membrane</keyword>
<evidence type="ECO:0000313" key="8">
    <source>
        <dbReference type="RefSeq" id="XP_010256738.1"/>
    </source>
</evidence>
<keyword evidence="7" id="KW-1185">Reference proteome</keyword>
<feature type="region of interest" description="Disordered" evidence="4">
    <location>
        <begin position="1"/>
        <end position="28"/>
    </location>
</feature>
<dbReference type="KEGG" id="nnu:104597049"/>
<dbReference type="PANTHER" id="PTHR46214">
    <property type="entry name" value="ZINC FINGER, RING-CH-TYPE"/>
    <property type="match status" value="1"/>
</dbReference>
<dbReference type="SUPFAM" id="SSF57850">
    <property type="entry name" value="RING/U-box"/>
    <property type="match status" value="1"/>
</dbReference>
<evidence type="ECO:0000313" key="7">
    <source>
        <dbReference type="Proteomes" id="UP000189703"/>
    </source>
</evidence>
<dbReference type="PANTHER" id="PTHR46214:SF30">
    <property type="entry name" value="OS01G0850200 PROTEIN"/>
    <property type="match status" value="1"/>
</dbReference>
<sequence length="226" mass="24742">MAAVEKSHVDIEEGGGRRRSVAASDAGSEESVCFSDADDRSWHSQFGSTACGSYDEYRFSSVSDPENVESSVPRRNSSASDCSVEVDLENGVPEIKVHLAKVEKDCRICHLSLDSTNQESGIPIELGCSCKDDLAAAHKQCAEAWFKIKGNKTCEICGSIARNVVGVNDTEFMEQWNETNNAAAPAPAPPAESRSFWHGHRFLNFLLACMVFAFVISWLFHFNVPS</sequence>
<feature type="compositionally biased region" description="Basic and acidic residues" evidence="4">
    <location>
        <begin position="1"/>
        <end position="16"/>
    </location>
</feature>
<dbReference type="SMART" id="SM00744">
    <property type="entry name" value="RINGv"/>
    <property type="match status" value="1"/>
</dbReference>
<keyword evidence="2" id="KW-0863">Zinc-finger</keyword>
<evidence type="ECO:0000256" key="3">
    <source>
        <dbReference type="ARBA" id="ARBA00022833"/>
    </source>
</evidence>
<keyword evidence="3" id="KW-0862">Zinc</keyword>
<evidence type="ECO:0000256" key="4">
    <source>
        <dbReference type="SAM" id="MobiDB-lite"/>
    </source>
</evidence>
<dbReference type="Proteomes" id="UP000189703">
    <property type="component" value="Unplaced"/>
</dbReference>
<dbReference type="InterPro" id="IPR013083">
    <property type="entry name" value="Znf_RING/FYVE/PHD"/>
</dbReference>
<dbReference type="GeneID" id="104597049"/>
<dbReference type="OrthoDB" id="1912066at2759"/>
<dbReference type="Pfam" id="PF12906">
    <property type="entry name" value="RINGv"/>
    <property type="match status" value="1"/>
</dbReference>
<dbReference type="Gene3D" id="3.30.40.10">
    <property type="entry name" value="Zinc/RING finger domain, C3HC4 (zinc finger)"/>
    <property type="match status" value="1"/>
</dbReference>
<keyword evidence="5" id="KW-0812">Transmembrane</keyword>
<feature type="transmembrane region" description="Helical" evidence="5">
    <location>
        <begin position="202"/>
        <end position="220"/>
    </location>
</feature>
<name>A0A1U7ZWT5_NELNU</name>
<accession>A0A1U7ZWT5</accession>
<organism evidence="7 8">
    <name type="scientific">Nelumbo nucifera</name>
    <name type="common">Sacred lotus</name>
    <dbReference type="NCBI Taxonomy" id="4432"/>
    <lineage>
        <taxon>Eukaryota</taxon>
        <taxon>Viridiplantae</taxon>
        <taxon>Streptophyta</taxon>
        <taxon>Embryophyta</taxon>
        <taxon>Tracheophyta</taxon>
        <taxon>Spermatophyta</taxon>
        <taxon>Magnoliopsida</taxon>
        <taxon>Proteales</taxon>
        <taxon>Nelumbonaceae</taxon>
        <taxon>Nelumbo</taxon>
    </lineage>
</organism>
<proteinExistence type="predicted"/>
<dbReference type="InParanoid" id="A0A1U7ZWT5"/>
<dbReference type="GO" id="GO:0008270">
    <property type="term" value="F:zinc ion binding"/>
    <property type="evidence" value="ECO:0007669"/>
    <property type="project" value="UniProtKB-KW"/>
</dbReference>
<gene>
    <name evidence="8" type="primary">LOC104597049</name>
</gene>
<evidence type="ECO:0000256" key="5">
    <source>
        <dbReference type="SAM" id="Phobius"/>
    </source>
</evidence>
<dbReference type="AlphaFoldDB" id="A0A1U7ZWT5"/>
<keyword evidence="5" id="KW-1133">Transmembrane helix</keyword>
<dbReference type="eggNOG" id="KOG1609">
    <property type="taxonomic scope" value="Eukaryota"/>
</dbReference>
<dbReference type="OMA" id="DPINHES"/>
<reference evidence="8" key="1">
    <citation type="submission" date="2025-08" db="UniProtKB">
        <authorList>
            <consortium name="RefSeq"/>
        </authorList>
    </citation>
    <scope>IDENTIFICATION</scope>
</reference>
<dbReference type="RefSeq" id="XP_010256738.1">
    <property type="nucleotide sequence ID" value="XM_010258436.2"/>
</dbReference>
<evidence type="ECO:0000259" key="6">
    <source>
        <dbReference type="PROSITE" id="PS51292"/>
    </source>
</evidence>
<dbReference type="InterPro" id="IPR011016">
    <property type="entry name" value="Znf_RING-CH"/>
</dbReference>
<keyword evidence="1" id="KW-0479">Metal-binding</keyword>
<dbReference type="PROSITE" id="PS51292">
    <property type="entry name" value="ZF_RING_CH"/>
    <property type="match status" value="1"/>
</dbReference>